<dbReference type="PANTHER" id="PTHR47506:SF1">
    <property type="entry name" value="HTH-TYPE TRANSCRIPTIONAL REGULATOR YJDC"/>
    <property type="match status" value="1"/>
</dbReference>
<evidence type="ECO:0000259" key="5">
    <source>
        <dbReference type="PROSITE" id="PS50977"/>
    </source>
</evidence>
<dbReference type="PANTHER" id="PTHR47506">
    <property type="entry name" value="TRANSCRIPTIONAL REGULATORY PROTEIN"/>
    <property type="match status" value="1"/>
</dbReference>
<evidence type="ECO:0000313" key="7">
    <source>
        <dbReference type="Proteomes" id="UP000185999"/>
    </source>
</evidence>
<dbReference type="RefSeq" id="WP_054341619.1">
    <property type="nucleotide sequence ID" value="NZ_FTOE01000004.1"/>
</dbReference>
<name>A0A1N7LIT6_9GAMM</name>
<dbReference type="SUPFAM" id="SSF46689">
    <property type="entry name" value="Homeodomain-like"/>
    <property type="match status" value="1"/>
</dbReference>
<dbReference type="GO" id="GO:0003677">
    <property type="term" value="F:DNA binding"/>
    <property type="evidence" value="ECO:0007669"/>
    <property type="project" value="UniProtKB-UniRule"/>
</dbReference>
<keyword evidence="2 4" id="KW-0238">DNA-binding</keyword>
<dbReference type="InterPro" id="IPR009057">
    <property type="entry name" value="Homeodomain-like_sf"/>
</dbReference>
<feature type="domain" description="HTH tetR-type" evidence="5">
    <location>
        <begin position="6"/>
        <end position="66"/>
    </location>
</feature>
<feature type="DNA-binding region" description="H-T-H motif" evidence="4">
    <location>
        <begin position="29"/>
        <end position="48"/>
    </location>
</feature>
<dbReference type="Gene3D" id="1.10.10.60">
    <property type="entry name" value="Homeodomain-like"/>
    <property type="match status" value="1"/>
</dbReference>
<dbReference type="AlphaFoldDB" id="A0A1N7LIT6"/>
<protein>
    <submittedName>
        <fullName evidence="6">Transcriptional regulator, TetR family</fullName>
    </submittedName>
</protein>
<gene>
    <name evidence="6" type="ORF">SAMN05421760_10463</name>
</gene>
<dbReference type="SUPFAM" id="SSF48498">
    <property type="entry name" value="Tetracyclin repressor-like, C-terminal domain"/>
    <property type="match status" value="1"/>
</dbReference>
<keyword evidence="1" id="KW-0805">Transcription regulation</keyword>
<reference evidence="7" key="1">
    <citation type="submission" date="2017-01" db="EMBL/GenBank/DDBJ databases">
        <authorList>
            <person name="Varghese N."/>
            <person name="Submissions S."/>
        </authorList>
    </citation>
    <scope>NUCLEOTIDE SEQUENCE [LARGE SCALE GENOMIC DNA]</scope>
    <source>
        <strain evidence="7">DSM 22306</strain>
    </source>
</reference>
<sequence>MSKQAKFNRDEVIEKAKNLYWEKGYHATSMRNLQDVVDMRPGSIYAAFGSKDNLFKETLNRYAEVGAENLADCMTQETTALGGLKRFLRNVTICNKGTAPSGMCMIVKSVAELTQNDNPELLAKATSILESIEASFANIFQQAINNGEVSTAKSPIALARYFQIQLIGLRTYAQVTNNVDAVEKYIDDIFEELL</sequence>
<evidence type="ECO:0000256" key="3">
    <source>
        <dbReference type="ARBA" id="ARBA00023163"/>
    </source>
</evidence>
<evidence type="ECO:0000256" key="1">
    <source>
        <dbReference type="ARBA" id="ARBA00023015"/>
    </source>
</evidence>
<dbReference type="Proteomes" id="UP000185999">
    <property type="component" value="Unassembled WGS sequence"/>
</dbReference>
<dbReference type="EMBL" id="FTOE01000004">
    <property type="protein sequence ID" value="SIS73709.1"/>
    <property type="molecule type" value="Genomic_DNA"/>
</dbReference>
<dbReference type="STRING" id="619304.SAMN05421760_10463"/>
<dbReference type="Pfam" id="PF00440">
    <property type="entry name" value="TetR_N"/>
    <property type="match status" value="1"/>
</dbReference>
<organism evidence="6 7">
    <name type="scientific">Neptunomonas antarctica</name>
    <dbReference type="NCBI Taxonomy" id="619304"/>
    <lineage>
        <taxon>Bacteria</taxon>
        <taxon>Pseudomonadati</taxon>
        <taxon>Pseudomonadota</taxon>
        <taxon>Gammaproteobacteria</taxon>
        <taxon>Oceanospirillales</taxon>
        <taxon>Oceanospirillaceae</taxon>
        <taxon>Neptunomonas</taxon>
    </lineage>
</organism>
<dbReference type="InterPro" id="IPR001647">
    <property type="entry name" value="HTH_TetR"/>
</dbReference>
<accession>A0A1N7LIT6</accession>
<dbReference type="InterPro" id="IPR036271">
    <property type="entry name" value="Tet_transcr_reg_TetR-rel_C_sf"/>
</dbReference>
<evidence type="ECO:0000256" key="2">
    <source>
        <dbReference type="ARBA" id="ARBA00023125"/>
    </source>
</evidence>
<dbReference type="PROSITE" id="PS50977">
    <property type="entry name" value="HTH_TETR_2"/>
    <property type="match status" value="1"/>
</dbReference>
<dbReference type="OrthoDB" id="270177at2"/>
<proteinExistence type="predicted"/>
<keyword evidence="7" id="KW-1185">Reference proteome</keyword>
<keyword evidence="3" id="KW-0804">Transcription</keyword>
<evidence type="ECO:0000313" key="6">
    <source>
        <dbReference type="EMBL" id="SIS73709.1"/>
    </source>
</evidence>
<evidence type="ECO:0000256" key="4">
    <source>
        <dbReference type="PROSITE-ProRule" id="PRU00335"/>
    </source>
</evidence>
<dbReference type="Gene3D" id="1.10.357.10">
    <property type="entry name" value="Tetracycline Repressor, domain 2"/>
    <property type="match status" value="1"/>
</dbReference>